<keyword evidence="1" id="KW-1003">Cell membrane</keyword>
<reference evidence="4" key="1">
    <citation type="journal article" date="2019" name="Int. J. Syst. Evol. Microbiol.">
        <title>The Global Catalogue of Microorganisms (GCM) 10K type strain sequencing project: providing services to taxonomists for standard genome sequencing and annotation.</title>
        <authorList>
            <consortium name="The Broad Institute Genomics Platform"/>
            <consortium name="The Broad Institute Genome Sequencing Center for Infectious Disease"/>
            <person name="Wu L."/>
            <person name="Ma J."/>
        </authorList>
    </citation>
    <scope>NUCLEOTIDE SEQUENCE [LARGE SCALE GENOMIC DNA]</scope>
    <source>
        <strain evidence="4">CGMCC 1.16275</strain>
    </source>
</reference>
<feature type="transmembrane region" description="Helical" evidence="1">
    <location>
        <begin position="27"/>
        <end position="51"/>
    </location>
</feature>
<keyword evidence="1" id="KW-0812">Transmembrane</keyword>
<dbReference type="InterPro" id="IPR031308">
    <property type="entry name" value="UCP028777"/>
</dbReference>
<dbReference type="Proteomes" id="UP001596456">
    <property type="component" value="Unassembled WGS sequence"/>
</dbReference>
<dbReference type="NCBIfam" id="NF008740">
    <property type="entry name" value="PRK11770.1-2"/>
    <property type="match status" value="1"/>
</dbReference>
<accession>A0ABW2KUX6</accession>
<dbReference type="NCBIfam" id="NF008741">
    <property type="entry name" value="PRK11770.1-3"/>
    <property type="match status" value="1"/>
</dbReference>
<feature type="domain" description="Inner membrane component" evidence="2">
    <location>
        <begin position="77"/>
        <end position="127"/>
    </location>
</feature>
<dbReference type="NCBIfam" id="NF008742">
    <property type="entry name" value="PRK11770.1-4"/>
    <property type="match status" value="1"/>
</dbReference>
<keyword evidence="1" id="KW-1133">Transmembrane helix</keyword>
<feature type="domain" description="Inner membrane component" evidence="2">
    <location>
        <begin position="5"/>
        <end position="55"/>
    </location>
</feature>
<keyword evidence="1" id="KW-0472">Membrane</keyword>
<comment type="caution">
    <text evidence="3">The sequence shown here is derived from an EMBL/GenBank/DDBJ whole genome shotgun (WGS) entry which is preliminary data.</text>
</comment>
<proteinExistence type="predicted"/>
<dbReference type="EMBL" id="JBHTCM010000007">
    <property type="protein sequence ID" value="MFC7332775.1"/>
    <property type="molecule type" value="Genomic_DNA"/>
</dbReference>
<evidence type="ECO:0000259" key="2">
    <source>
        <dbReference type="Pfam" id="PF03733"/>
    </source>
</evidence>
<keyword evidence="1" id="KW-0997">Cell inner membrane</keyword>
<evidence type="ECO:0000313" key="3">
    <source>
        <dbReference type="EMBL" id="MFC7332775.1"/>
    </source>
</evidence>
<dbReference type="InterPro" id="IPR005185">
    <property type="entry name" value="YccF"/>
</dbReference>
<feature type="transmembrane region" description="Helical" evidence="1">
    <location>
        <begin position="72"/>
        <end position="89"/>
    </location>
</feature>
<keyword evidence="4" id="KW-1185">Reference proteome</keyword>
<feature type="transmembrane region" description="Helical" evidence="1">
    <location>
        <begin position="95"/>
        <end position="112"/>
    </location>
</feature>
<evidence type="ECO:0000313" key="4">
    <source>
        <dbReference type="Proteomes" id="UP001596456"/>
    </source>
</evidence>
<organism evidence="3 4">
    <name type="scientific">Rhodocista pekingensis</name>
    <dbReference type="NCBI Taxonomy" id="201185"/>
    <lineage>
        <taxon>Bacteria</taxon>
        <taxon>Pseudomonadati</taxon>
        <taxon>Pseudomonadota</taxon>
        <taxon>Alphaproteobacteria</taxon>
        <taxon>Rhodospirillales</taxon>
        <taxon>Azospirillaceae</taxon>
        <taxon>Rhodocista</taxon>
    </lineage>
</organism>
<dbReference type="PANTHER" id="PTHR42903:SF1">
    <property type="entry name" value="INNER MEMBRANE PROTEIN YCCF"/>
    <property type="match status" value="1"/>
</dbReference>
<dbReference type="PANTHER" id="PTHR42903">
    <property type="entry name" value="INNER MEMBRANE PROTEIN YCCF"/>
    <property type="match status" value="1"/>
</dbReference>
<protein>
    <recommendedName>
        <fullName evidence="1">Inner membrane protein YccF</fullName>
    </recommendedName>
</protein>
<dbReference type="RefSeq" id="WP_377357429.1">
    <property type="nucleotide sequence ID" value="NZ_JBHTCM010000007.1"/>
</dbReference>
<comment type="subcellular location">
    <subcellularLocation>
        <location evidence="1">Cell inner membrane</location>
        <topology evidence="1">Multi-pass membrane protein</topology>
    </subcellularLocation>
</comment>
<dbReference type="InterPro" id="IPR052937">
    <property type="entry name" value="Inner_membrane_protein"/>
</dbReference>
<gene>
    <name evidence="3" type="ORF">ACFQPS_06340</name>
</gene>
<dbReference type="Pfam" id="PF03733">
    <property type="entry name" value="YccF"/>
    <property type="match status" value="2"/>
</dbReference>
<name>A0ABW2KUX6_9PROT</name>
<sequence length="143" mass="15633">MLTLLLNVLWLVLFGFAAAIGWFTAALVMLITIVGIPWARAALTIGVFMLWPFGRTAVDRRLLTGEEDIGTGALGTLGNVLWFLFAGWWLALGHLLIGLGFCLTIIGIPFGFQHFKFAGLSLAPIGKEIVDAPVMDSIRARYR</sequence>
<evidence type="ECO:0000256" key="1">
    <source>
        <dbReference type="PIRNR" id="PIRNR028777"/>
    </source>
</evidence>
<dbReference type="PIRSF" id="PIRSF028777">
    <property type="entry name" value="UCP028777"/>
    <property type="match status" value="1"/>
</dbReference>